<accession>A0A4R6ICW9</accession>
<name>A0A4R6ICW9_9MOLU</name>
<organism evidence="1 2">
    <name type="scientific">Mycoplasma testudineum</name>
    <dbReference type="NCBI Taxonomy" id="244584"/>
    <lineage>
        <taxon>Bacteria</taxon>
        <taxon>Bacillati</taxon>
        <taxon>Mycoplasmatota</taxon>
        <taxon>Mollicutes</taxon>
        <taxon>Mycoplasmataceae</taxon>
        <taxon>Mycoplasma</taxon>
    </lineage>
</organism>
<proteinExistence type="predicted"/>
<reference evidence="1 2" key="1">
    <citation type="submission" date="2019-03" db="EMBL/GenBank/DDBJ databases">
        <title>Genomic Encyclopedia of Archaeal and Bacterial Type Strains, Phase II (KMG-II): from individual species to whole genera.</title>
        <authorList>
            <person name="Goeker M."/>
        </authorList>
    </citation>
    <scope>NUCLEOTIDE SEQUENCE [LARGE SCALE GENOMIC DNA]</scope>
    <source>
        <strain evidence="1 2">ATCC 700618</strain>
    </source>
</reference>
<comment type="caution">
    <text evidence="1">The sequence shown here is derived from an EMBL/GenBank/DDBJ whole genome shotgun (WGS) entry which is preliminary data.</text>
</comment>
<evidence type="ECO:0000313" key="2">
    <source>
        <dbReference type="Proteomes" id="UP000295518"/>
    </source>
</evidence>
<keyword evidence="2" id="KW-1185">Reference proteome</keyword>
<evidence type="ECO:0000313" key="1">
    <source>
        <dbReference type="EMBL" id="TDO19832.1"/>
    </source>
</evidence>
<gene>
    <name evidence="1" type="ORF">EI74_0637</name>
</gene>
<dbReference type="EMBL" id="SNWN01000013">
    <property type="protein sequence ID" value="TDO19832.1"/>
    <property type="molecule type" value="Genomic_DNA"/>
</dbReference>
<dbReference type="Proteomes" id="UP000295518">
    <property type="component" value="Unassembled WGS sequence"/>
</dbReference>
<dbReference type="AlphaFoldDB" id="A0A4R6ICW9"/>
<protein>
    <submittedName>
        <fullName evidence="1">Uncharacterized protein</fullName>
    </submittedName>
</protein>
<sequence length="74" mass="8587">MAIAFTVSCSSISVPVVKETQTTNNIENSNNIVIDFWSYSKNNLVSRYSVFTYSNFDYFQVLDGYDWESKHEKI</sequence>